<evidence type="ECO:0000313" key="4">
    <source>
        <dbReference type="WBParaSite" id="ACAC_0001413801-mRNA-1"/>
    </source>
</evidence>
<protein>
    <submittedName>
        <fullName evidence="4">Flocculation protein FLO11-like</fullName>
    </submittedName>
</protein>
<reference evidence="3" key="1">
    <citation type="submission" date="2012-09" db="EMBL/GenBank/DDBJ databases">
        <authorList>
            <person name="Martin A.A."/>
        </authorList>
    </citation>
    <scope>NUCLEOTIDE SEQUENCE</scope>
</reference>
<feature type="compositionally biased region" description="Polar residues" evidence="1">
    <location>
        <begin position="258"/>
        <end position="275"/>
    </location>
</feature>
<feature type="transmembrane region" description="Helical" evidence="2">
    <location>
        <begin position="309"/>
        <end position="331"/>
    </location>
</feature>
<reference evidence="4" key="2">
    <citation type="submission" date="2017-02" db="UniProtKB">
        <authorList>
            <consortium name="WormBaseParasite"/>
        </authorList>
    </citation>
    <scope>IDENTIFICATION</scope>
</reference>
<accession>A0A0K0DQU9</accession>
<feature type="compositionally biased region" description="Basic and acidic residues" evidence="1">
    <location>
        <begin position="347"/>
        <end position="356"/>
    </location>
</feature>
<keyword evidence="2" id="KW-0472">Membrane</keyword>
<keyword evidence="3" id="KW-1185">Reference proteome</keyword>
<feature type="compositionally biased region" description="Low complexity" evidence="1">
    <location>
        <begin position="116"/>
        <end position="134"/>
    </location>
</feature>
<dbReference type="WBParaSite" id="ACAC_0001413801-mRNA-1">
    <property type="protein sequence ID" value="ACAC_0001413801-mRNA-1"/>
    <property type="gene ID" value="ACAC_0001413801"/>
</dbReference>
<feature type="region of interest" description="Disordered" evidence="1">
    <location>
        <begin position="112"/>
        <end position="141"/>
    </location>
</feature>
<organism evidence="3 4">
    <name type="scientific">Angiostrongylus cantonensis</name>
    <name type="common">Rat lungworm</name>
    <dbReference type="NCBI Taxonomy" id="6313"/>
    <lineage>
        <taxon>Eukaryota</taxon>
        <taxon>Metazoa</taxon>
        <taxon>Ecdysozoa</taxon>
        <taxon>Nematoda</taxon>
        <taxon>Chromadorea</taxon>
        <taxon>Rhabditida</taxon>
        <taxon>Rhabditina</taxon>
        <taxon>Rhabditomorpha</taxon>
        <taxon>Strongyloidea</taxon>
        <taxon>Metastrongylidae</taxon>
        <taxon>Angiostrongylus</taxon>
    </lineage>
</organism>
<evidence type="ECO:0000313" key="3">
    <source>
        <dbReference type="Proteomes" id="UP000035642"/>
    </source>
</evidence>
<evidence type="ECO:0000256" key="1">
    <source>
        <dbReference type="SAM" id="MobiDB-lite"/>
    </source>
</evidence>
<feature type="region of interest" description="Disordered" evidence="1">
    <location>
        <begin position="70"/>
        <end position="93"/>
    </location>
</feature>
<feature type="region of interest" description="Disordered" evidence="1">
    <location>
        <begin position="337"/>
        <end position="372"/>
    </location>
</feature>
<dbReference type="Proteomes" id="UP000035642">
    <property type="component" value="Unassembled WGS sequence"/>
</dbReference>
<feature type="compositionally biased region" description="Polar residues" evidence="1">
    <location>
        <begin position="359"/>
        <end position="372"/>
    </location>
</feature>
<dbReference type="STRING" id="6313.A0A0K0DQU9"/>
<evidence type="ECO:0000256" key="2">
    <source>
        <dbReference type="SAM" id="Phobius"/>
    </source>
</evidence>
<feature type="compositionally biased region" description="Low complexity" evidence="1">
    <location>
        <begin position="76"/>
        <end position="85"/>
    </location>
</feature>
<keyword evidence="2" id="KW-1133">Transmembrane helix</keyword>
<proteinExistence type="predicted"/>
<keyword evidence="2" id="KW-0812">Transmembrane</keyword>
<sequence length="372" mass="40489">MKPGCAANYKGLNDCVDSPETSNDTDRTISVSHRLNHSTVNSTMNYSLSKTVQTAIADFTTTIAKPFVTESVQENTTPTTSTPSPAKTGQVGSDSLQGFTIELEVPIPSITSRNGISQKQSSSISTTQSVVRSTPQVGASKSLPMTTRFSLSTTTNVSVDVTTVTTTTTTIAPGTANHTQNISFLRDLFYARKQAEQQRLTTAEKTEITQLDTTTASSSIAVGLPIVLPKPLTFAEQRHQIGTESFILPASRNDQVQKSSKYNSLRKTSMESSQRNGEKIAPLSLISVHEVTTLAAKNREEEPKTIVPWWSAVVLGFFVSVITAWVVLFFLRKKKRQRANPVNESPEADKDPEDPLLKTTETSDSTSTNHKS</sequence>
<dbReference type="AlphaFoldDB" id="A0A0K0DQU9"/>
<feature type="region of interest" description="Disordered" evidence="1">
    <location>
        <begin position="258"/>
        <end position="277"/>
    </location>
</feature>
<name>A0A0K0DQU9_ANGCA</name>